<dbReference type="EMBL" id="UINC01143006">
    <property type="protein sequence ID" value="SVD31687.1"/>
    <property type="molecule type" value="Genomic_DNA"/>
</dbReference>
<name>A0A382UCD1_9ZZZZ</name>
<feature type="non-terminal residue" evidence="1">
    <location>
        <position position="1"/>
    </location>
</feature>
<gene>
    <name evidence="1" type="ORF">METZ01_LOCUS384541</name>
</gene>
<organism evidence="1">
    <name type="scientific">marine metagenome</name>
    <dbReference type="NCBI Taxonomy" id="408172"/>
    <lineage>
        <taxon>unclassified sequences</taxon>
        <taxon>metagenomes</taxon>
        <taxon>ecological metagenomes</taxon>
    </lineage>
</organism>
<protein>
    <submittedName>
        <fullName evidence="1">Uncharacterized protein</fullName>
    </submittedName>
</protein>
<feature type="non-terminal residue" evidence="1">
    <location>
        <position position="38"/>
    </location>
</feature>
<reference evidence="1" key="1">
    <citation type="submission" date="2018-05" db="EMBL/GenBank/DDBJ databases">
        <authorList>
            <person name="Lanie J.A."/>
            <person name="Ng W.-L."/>
            <person name="Kazmierczak K.M."/>
            <person name="Andrzejewski T.M."/>
            <person name="Davidsen T.M."/>
            <person name="Wayne K.J."/>
            <person name="Tettelin H."/>
            <person name="Glass J.I."/>
            <person name="Rusch D."/>
            <person name="Podicherti R."/>
            <person name="Tsui H.-C.T."/>
            <person name="Winkler M.E."/>
        </authorList>
    </citation>
    <scope>NUCLEOTIDE SEQUENCE</scope>
</reference>
<accession>A0A382UCD1</accession>
<proteinExistence type="predicted"/>
<sequence>LKVSIQFLGMEKKVLPESIFYVFSMEKIYISENSSWSN</sequence>
<evidence type="ECO:0000313" key="1">
    <source>
        <dbReference type="EMBL" id="SVD31687.1"/>
    </source>
</evidence>
<dbReference type="AlphaFoldDB" id="A0A382UCD1"/>